<dbReference type="Gene3D" id="1.10.1660.10">
    <property type="match status" value="1"/>
</dbReference>
<dbReference type="SMART" id="SM00422">
    <property type="entry name" value="HTH_MERR"/>
    <property type="match status" value="1"/>
</dbReference>
<name>A0A7W8VE04_9ACTN</name>
<dbReference type="PANTHER" id="PTHR30204:SF98">
    <property type="entry name" value="HTH-TYPE TRANSCRIPTIONAL REGULATOR ADHR"/>
    <property type="match status" value="1"/>
</dbReference>
<dbReference type="Pfam" id="PF13411">
    <property type="entry name" value="MerR_1"/>
    <property type="match status" value="1"/>
</dbReference>
<sequence>MRISELSRRSGVPVATIKFYLREGLIPKGEATSATQARYSEDHLRRLRLVRALTEVAGVPLARVRRLLDAVDDTGLGLHELLGTVQYTLSAGEAGEADGEAPQAERVEGLLAELDWRVSPFSPDRRALGRTLEAMDQLGFSPDPGLLARYAEVAHGAAELDVAGIDPDAPRERIVEYMAVCCTLMDRAFASLRRMAQEDASARKLHGRAYEAEERRGDAGAADAAGA</sequence>
<evidence type="ECO:0000313" key="5">
    <source>
        <dbReference type="Proteomes" id="UP000572635"/>
    </source>
</evidence>
<feature type="region of interest" description="Disordered" evidence="2">
    <location>
        <begin position="203"/>
        <end position="227"/>
    </location>
</feature>
<organism evidence="4 5">
    <name type="scientific">Nocardiopsis composta</name>
    <dbReference type="NCBI Taxonomy" id="157465"/>
    <lineage>
        <taxon>Bacteria</taxon>
        <taxon>Bacillati</taxon>
        <taxon>Actinomycetota</taxon>
        <taxon>Actinomycetes</taxon>
        <taxon>Streptosporangiales</taxon>
        <taxon>Nocardiopsidaceae</taxon>
        <taxon>Nocardiopsis</taxon>
    </lineage>
</organism>
<dbReference type="InterPro" id="IPR047057">
    <property type="entry name" value="MerR_fam"/>
</dbReference>
<dbReference type="Proteomes" id="UP000572635">
    <property type="component" value="Unassembled WGS sequence"/>
</dbReference>
<proteinExistence type="predicted"/>
<reference evidence="4 5" key="1">
    <citation type="submission" date="2020-08" db="EMBL/GenBank/DDBJ databases">
        <title>Sequencing the genomes of 1000 actinobacteria strains.</title>
        <authorList>
            <person name="Klenk H.-P."/>
        </authorList>
    </citation>
    <scope>NUCLEOTIDE SEQUENCE [LARGE SCALE GENOMIC DNA]</scope>
    <source>
        <strain evidence="4 5">DSM 44551</strain>
    </source>
</reference>
<evidence type="ECO:0000256" key="2">
    <source>
        <dbReference type="SAM" id="MobiDB-lite"/>
    </source>
</evidence>
<comment type="caution">
    <text evidence="4">The sequence shown here is derived from an EMBL/GenBank/DDBJ whole genome shotgun (WGS) entry which is preliminary data.</text>
</comment>
<gene>
    <name evidence="4" type="ORF">HDA36_002647</name>
</gene>
<dbReference type="RefSeq" id="WP_184392114.1">
    <property type="nucleotide sequence ID" value="NZ_BAAAJD010000043.1"/>
</dbReference>
<evidence type="ECO:0000256" key="1">
    <source>
        <dbReference type="ARBA" id="ARBA00023125"/>
    </source>
</evidence>
<evidence type="ECO:0000259" key="3">
    <source>
        <dbReference type="PROSITE" id="PS50937"/>
    </source>
</evidence>
<protein>
    <submittedName>
        <fullName evidence="4">DNA-binding transcriptional MerR regulator</fullName>
    </submittedName>
</protein>
<dbReference type="PRINTS" id="PR00040">
    <property type="entry name" value="HTHMERR"/>
</dbReference>
<accession>A0A7W8VE04</accession>
<dbReference type="SUPFAM" id="SSF46955">
    <property type="entry name" value="Putative DNA-binding domain"/>
    <property type="match status" value="1"/>
</dbReference>
<dbReference type="GO" id="GO:0003677">
    <property type="term" value="F:DNA binding"/>
    <property type="evidence" value="ECO:0007669"/>
    <property type="project" value="UniProtKB-KW"/>
</dbReference>
<dbReference type="InterPro" id="IPR009061">
    <property type="entry name" value="DNA-bd_dom_put_sf"/>
</dbReference>
<feature type="compositionally biased region" description="Basic and acidic residues" evidence="2">
    <location>
        <begin position="203"/>
        <end position="218"/>
    </location>
</feature>
<feature type="domain" description="HTH merR-type" evidence="3">
    <location>
        <begin position="1"/>
        <end position="70"/>
    </location>
</feature>
<keyword evidence="1 4" id="KW-0238">DNA-binding</keyword>
<dbReference type="AlphaFoldDB" id="A0A7W8VE04"/>
<dbReference type="GO" id="GO:0003700">
    <property type="term" value="F:DNA-binding transcription factor activity"/>
    <property type="evidence" value="ECO:0007669"/>
    <property type="project" value="InterPro"/>
</dbReference>
<dbReference type="InterPro" id="IPR000551">
    <property type="entry name" value="MerR-type_HTH_dom"/>
</dbReference>
<dbReference type="PROSITE" id="PS50937">
    <property type="entry name" value="HTH_MERR_2"/>
    <property type="match status" value="1"/>
</dbReference>
<keyword evidence="5" id="KW-1185">Reference proteome</keyword>
<dbReference type="EMBL" id="JACHDB010000001">
    <property type="protein sequence ID" value="MBB5432563.1"/>
    <property type="molecule type" value="Genomic_DNA"/>
</dbReference>
<evidence type="ECO:0000313" key="4">
    <source>
        <dbReference type="EMBL" id="MBB5432563.1"/>
    </source>
</evidence>
<dbReference type="PANTHER" id="PTHR30204">
    <property type="entry name" value="REDOX-CYCLING DRUG-SENSING TRANSCRIPTIONAL ACTIVATOR SOXR"/>
    <property type="match status" value="1"/>
</dbReference>